<proteinExistence type="predicted"/>
<dbReference type="Pfam" id="PF01103">
    <property type="entry name" value="Omp85"/>
    <property type="match status" value="1"/>
</dbReference>
<keyword evidence="5" id="KW-1185">Reference proteome</keyword>
<evidence type="ECO:0000259" key="3">
    <source>
        <dbReference type="Pfam" id="PF01103"/>
    </source>
</evidence>
<name>A0ABT8C4M0_9BACT</name>
<feature type="domain" description="Bacterial surface antigen (D15)" evidence="3">
    <location>
        <begin position="95"/>
        <end position="281"/>
    </location>
</feature>
<protein>
    <submittedName>
        <fullName evidence="4">BamA/TamA family outer membrane protein</fullName>
    </submittedName>
</protein>
<organism evidence="4 5">
    <name type="scientific">Cyclobacterium jeungdonense</name>
    <dbReference type="NCBI Taxonomy" id="708087"/>
    <lineage>
        <taxon>Bacteria</taxon>
        <taxon>Pseudomonadati</taxon>
        <taxon>Bacteroidota</taxon>
        <taxon>Cytophagia</taxon>
        <taxon>Cytophagales</taxon>
        <taxon>Cyclobacteriaceae</taxon>
        <taxon>Cyclobacterium</taxon>
    </lineage>
</organism>
<reference evidence="5" key="1">
    <citation type="journal article" date="2019" name="Int. J. Syst. Evol. Microbiol.">
        <title>The Global Catalogue of Microorganisms (GCM) 10K type strain sequencing project: providing services to taxonomists for standard genome sequencing and annotation.</title>
        <authorList>
            <consortium name="The Broad Institute Genomics Platform"/>
            <consortium name="The Broad Institute Genome Sequencing Center for Infectious Disease"/>
            <person name="Wu L."/>
            <person name="Ma J."/>
        </authorList>
    </citation>
    <scope>NUCLEOTIDE SEQUENCE [LARGE SCALE GENOMIC DNA]</scope>
    <source>
        <strain evidence="5">CECT 7706</strain>
    </source>
</reference>
<sequence>MVEVIPIVILKNENWLLEGVLQYQYFPNNYWGIGPESKEEDVLDVQYRQFNIKQGAFKKLGEGLYLGPMFRWTRLSRFEVGNQPTAPGTLEIPGQEGSNLTGFGFSIRWDKRNSITAPTSHHYVDFSSFYYSRFLGSTYPHFQMQLDGRKYFDITGDKKTVLALNGRMRMTEGTVPFQEYSMIGGWEIMRGYFLGRFRDYNALQVQAELRQHLFGRFGFAAFIAAGEVWDNQWDISFSNPKYAGGIGIRFNMNPKDTNNIRLDYGIGRHDRGFYIKISEAF</sequence>
<evidence type="ECO:0000313" key="4">
    <source>
        <dbReference type="EMBL" id="MDN3686999.1"/>
    </source>
</evidence>
<dbReference type="Gene3D" id="2.40.160.50">
    <property type="entry name" value="membrane protein fhac: a member of the omp85/tpsb transporter family"/>
    <property type="match status" value="1"/>
</dbReference>
<dbReference type="InterPro" id="IPR000184">
    <property type="entry name" value="Bac_surfAg_D15"/>
</dbReference>
<dbReference type="EMBL" id="JAUFQS010000004">
    <property type="protein sequence ID" value="MDN3686999.1"/>
    <property type="molecule type" value="Genomic_DNA"/>
</dbReference>
<evidence type="ECO:0000313" key="5">
    <source>
        <dbReference type="Proteomes" id="UP001236663"/>
    </source>
</evidence>
<comment type="caution">
    <text evidence="4">The sequence shown here is derived from an EMBL/GenBank/DDBJ whole genome shotgun (WGS) entry which is preliminary data.</text>
</comment>
<evidence type="ECO:0000256" key="1">
    <source>
        <dbReference type="ARBA" id="ARBA00004370"/>
    </source>
</evidence>
<evidence type="ECO:0000256" key="2">
    <source>
        <dbReference type="ARBA" id="ARBA00023136"/>
    </source>
</evidence>
<comment type="subcellular location">
    <subcellularLocation>
        <location evidence="1">Membrane</location>
    </subcellularLocation>
</comment>
<accession>A0ABT8C4M0</accession>
<dbReference type="RefSeq" id="WP_163383893.1">
    <property type="nucleotide sequence ID" value="NZ_JAUFQS010000004.1"/>
</dbReference>
<dbReference type="Proteomes" id="UP001236663">
    <property type="component" value="Unassembled WGS sequence"/>
</dbReference>
<keyword evidence="2" id="KW-0472">Membrane</keyword>
<gene>
    <name evidence="4" type="ORF">QWZ15_04090</name>
</gene>